<sequence length="189" mass="22779">MRPLTDEEKRDIKRVRDFTMKILTWVIQAIATIILMVIVGFYFYHLYKPKQIDPYRQANPYLYNYKYYNPPTKEEMSQLVDRLANDDQSYDGQFYSRKGGFSDSGFSREFMYDKTDERTKMVDNASFIRLKVSKGYIYCKDEIRVEFGMRKNHVQQKEKFFVRVSWAADNKCRTYWWGGKNPRALQQKP</sequence>
<reference evidence="2 3" key="1">
    <citation type="submission" date="2024-11" db="EMBL/GenBank/DDBJ databases">
        <title>First Report of Moraxella oculi in Brazil in an Infectious Bovine Keratoconjunctivitis Outbreak.</title>
        <authorList>
            <person name="Carvalho C.V."/>
            <person name="Domingues R."/>
            <person name="Coutinho C."/>
            <person name="Honorio N.T.B.S."/>
            <person name="Faza D.R.L.R."/>
            <person name="Carvalho W.A."/>
            <person name="Machado A.B.F."/>
            <person name="Martins M.F."/>
            <person name="Gaspar E.B."/>
        </authorList>
    </citation>
    <scope>NUCLEOTIDE SEQUENCE [LARGE SCALE GENOMIC DNA]</scope>
    <source>
        <strain evidence="2 3">2117LE</strain>
    </source>
</reference>
<comment type="caution">
    <text evidence="2">The sequence shown here is derived from an EMBL/GenBank/DDBJ whole genome shotgun (WGS) entry which is preliminary data.</text>
</comment>
<keyword evidence="3" id="KW-1185">Reference proteome</keyword>
<protein>
    <submittedName>
        <fullName evidence="2">Uncharacterized protein</fullName>
    </submittedName>
</protein>
<evidence type="ECO:0000313" key="2">
    <source>
        <dbReference type="EMBL" id="MFL1732739.1"/>
    </source>
</evidence>
<dbReference type="RefSeq" id="WP_407069288.1">
    <property type="nucleotide sequence ID" value="NZ_JBJJXE010000010.1"/>
</dbReference>
<keyword evidence="1" id="KW-0812">Transmembrane</keyword>
<feature type="transmembrane region" description="Helical" evidence="1">
    <location>
        <begin position="22"/>
        <end position="44"/>
    </location>
</feature>
<keyword evidence="1" id="KW-0472">Membrane</keyword>
<evidence type="ECO:0000256" key="1">
    <source>
        <dbReference type="SAM" id="Phobius"/>
    </source>
</evidence>
<organism evidence="2 3">
    <name type="scientific">Moraxella oculi</name>
    <dbReference type="NCBI Taxonomy" id="2940516"/>
    <lineage>
        <taxon>Bacteria</taxon>
        <taxon>Pseudomonadati</taxon>
        <taxon>Pseudomonadota</taxon>
        <taxon>Gammaproteobacteria</taxon>
        <taxon>Moraxellales</taxon>
        <taxon>Moraxellaceae</taxon>
        <taxon>Moraxella</taxon>
    </lineage>
</organism>
<proteinExistence type="predicted"/>
<accession>A0ABW8U6I1</accession>
<dbReference type="Proteomes" id="UP001624684">
    <property type="component" value="Unassembled WGS sequence"/>
</dbReference>
<gene>
    <name evidence="2" type="ORF">ACJHVH_06995</name>
</gene>
<name>A0ABW8U6I1_9GAMM</name>
<evidence type="ECO:0000313" key="3">
    <source>
        <dbReference type="Proteomes" id="UP001624684"/>
    </source>
</evidence>
<dbReference type="EMBL" id="JBJJXE010000010">
    <property type="protein sequence ID" value="MFL1732739.1"/>
    <property type="molecule type" value="Genomic_DNA"/>
</dbReference>
<keyword evidence="1" id="KW-1133">Transmembrane helix</keyword>